<name>A0A212RST0_9PROT</name>
<organism evidence="4 5">
    <name type="scientific">Arboricoccus pini</name>
    <dbReference type="NCBI Taxonomy" id="1963835"/>
    <lineage>
        <taxon>Bacteria</taxon>
        <taxon>Pseudomonadati</taxon>
        <taxon>Pseudomonadota</taxon>
        <taxon>Alphaproteobacteria</taxon>
        <taxon>Geminicoccales</taxon>
        <taxon>Geminicoccaceae</taxon>
        <taxon>Arboricoccus</taxon>
    </lineage>
</organism>
<dbReference type="RefSeq" id="WP_088562520.1">
    <property type="nucleotide sequence ID" value="NZ_FYEH01000014.1"/>
</dbReference>
<proteinExistence type="inferred from homology"/>
<protein>
    <submittedName>
        <fullName evidence="4">CsbD-like</fullName>
    </submittedName>
</protein>
<evidence type="ECO:0000256" key="2">
    <source>
        <dbReference type="SAM" id="MobiDB-lite"/>
    </source>
</evidence>
<dbReference type="InterPro" id="IPR008462">
    <property type="entry name" value="CsbD"/>
</dbReference>
<evidence type="ECO:0000313" key="5">
    <source>
        <dbReference type="Proteomes" id="UP000197065"/>
    </source>
</evidence>
<accession>A0A212RST0</accession>
<comment type="similarity">
    <text evidence="1">Belongs to the UPF0337 (CsbD) family.</text>
</comment>
<keyword evidence="5" id="KW-1185">Reference proteome</keyword>
<dbReference type="Gene3D" id="1.10.1470.10">
    <property type="entry name" value="YjbJ"/>
    <property type="match status" value="1"/>
</dbReference>
<feature type="domain" description="CsbD-like" evidence="3">
    <location>
        <begin position="4"/>
        <end position="56"/>
    </location>
</feature>
<evidence type="ECO:0000259" key="3">
    <source>
        <dbReference type="Pfam" id="PF05532"/>
    </source>
</evidence>
<feature type="compositionally biased region" description="Basic and acidic residues" evidence="2">
    <location>
        <begin position="16"/>
        <end position="41"/>
    </location>
</feature>
<dbReference type="PANTHER" id="PTHR34977:SF1">
    <property type="entry name" value="UPF0337 PROTEIN YJBJ"/>
    <property type="match status" value="1"/>
</dbReference>
<dbReference type="PANTHER" id="PTHR34977">
    <property type="entry name" value="UPF0337 PROTEIN YJBJ"/>
    <property type="match status" value="1"/>
</dbReference>
<gene>
    <name evidence="4" type="ORF">SAMN07250955_1147</name>
</gene>
<dbReference type="AlphaFoldDB" id="A0A212RST0"/>
<dbReference type="Proteomes" id="UP000197065">
    <property type="component" value="Unassembled WGS sequence"/>
</dbReference>
<evidence type="ECO:0000313" key="4">
    <source>
        <dbReference type="EMBL" id="SNB75760.1"/>
    </source>
</evidence>
<dbReference type="InterPro" id="IPR036629">
    <property type="entry name" value="YjbJ_sf"/>
</dbReference>
<evidence type="ECO:0000256" key="1">
    <source>
        <dbReference type="ARBA" id="ARBA00009129"/>
    </source>
</evidence>
<feature type="region of interest" description="Disordered" evidence="2">
    <location>
        <begin position="1"/>
        <end position="60"/>
    </location>
</feature>
<dbReference type="SUPFAM" id="SSF69047">
    <property type="entry name" value="Hypothetical protein YjbJ"/>
    <property type="match status" value="1"/>
</dbReference>
<sequence length="60" mass="6358">MDKDRKEGMIEQAKGSIKEAIGKVTGDSKTEAEGKVQKNKGELQNAVGGAKDAARDALKK</sequence>
<reference evidence="4 5" key="1">
    <citation type="submission" date="2017-06" db="EMBL/GenBank/DDBJ databases">
        <authorList>
            <person name="Kim H.J."/>
            <person name="Triplett B.A."/>
        </authorList>
    </citation>
    <scope>NUCLEOTIDE SEQUENCE [LARGE SCALE GENOMIC DNA]</scope>
    <source>
        <strain evidence="4 5">B29T1</strain>
    </source>
</reference>
<dbReference type="Pfam" id="PF05532">
    <property type="entry name" value="CsbD"/>
    <property type="match status" value="1"/>
</dbReference>
<dbReference type="OrthoDB" id="9796058at2"/>
<dbReference type="EMBL" id="FYEH01000014">
    <property type="protein sequence ID" value="SNB75760.1"/>
    <property type="molecule type" value="Genomic_DNA"/>
</dbReference>
<dbReference type="InterPro" id="IPR050423">
    <property type="entry name" value="UPF0337_stress_rsp"/>
</dbReference>